<dbReference type="Proteomes" id="UP000799770">
    <property type="component" value="Unassembled WGS sequence"/>
</dbReference>
<name>A0A6A5ZBB1_9PLEO</name>
<dbReference type="EMBL" id="ML977321">
    <property type="protein sequence ID" value="KAF2116193.1"/>
    <property type="molecule type" value="Genomic_DNA"/>
</dbReference>
<evidence type="ECO:0000313" key="2">
    <source>
        <dbReference type="EMBL" id="KAF2116193.1"/>
    </source>
</evidence>
<dbReference type="AlphaFoldDB" id="A0A6A5ZBB1"/>
<organism evidence="2 3">
    <name type="scientific">Lophiotrema nucula</name>
    <dbReference type="NCBI Taxonomy" id="690887"/>
    <lineage>
        <taxon>Eukaryota</taxon>
        <taxon>Fungi</taxon>
        <taxon>Dikarya</taxon>
        <taxon>Ascomycota</taxon>
        <taxon>Pezizomycotina</taxon>
        <taxon>Dothideomycetes</taxon>
        <taxon>Pleosporomycetidae</taxon>
        <taxon>Pleosporales</taxon>
        <taxon>Lophiotremataceae</taxon>
        <taxon>Lophiotrema</taxon>
    </lineage>
</organism>
<feature type="region of interest" description="Disordered" evidence="1">
    <location>
        <begin position="1"/>
        <end position="82"/>
    </location>
</feature>
<evidence type="ECO:0000313" key="3">
    <source>
        <dbReference type="Proteomes" id="UP000799770"/>
    </source>
</evidence>
<evidence type="ECO:0000256" key="1">
    <source>
        <dbReference type="SAM" id="MobiDB-lite"/>
    </source>
</evidence>
<sequence length="301" mass="32387">MPAPQASPTPVTNGVGAGSDAAASSPLTPVHADTTGVGSSVGPTPGSHSTTELSTQIPDQDADELAEGTADGGDAAAAGSTGNATAPAVREFICMNDEYSECQTGQYTLALSRKVISNHFGRNKGCTRLIQDWPLFCRKHYQRATYKPDLWQRRKVFLILRQLDKIEELHPGTTYDVVLKKAEEKRLNDFARKMAGGMDAADAAETVAPDTDIKSFQAPVEVLRQLEFYLGPDRSKGKVQEVVALILDMLKKGETKEVPSIEFLPFFPGTRKGDRKSKAKAKGHGARTSAKGGIKKTNQKA</sequence>
<dbReference type="OrthoDB" id="4161595at2759"/>
<accession>A0A6A5ZBB1</accession>
<gene>
    <name evidence="2" type="ORF">BDV96DRAFT_491887</name>
</gene>
<protein>
    <submittedName>
        <fullName evidence="2">Uncharacterized protein</fullName>
    </submittedName>
</protein>
<keyword evidence="3" id="KW-1185">Reference proteome</keyword>
<feature type="compositionally biased region" description="Low complexity" evidence="1">
    <location>
        <begin position="34"/>
        <end position="51"/>
    </location>
</feature>
<feature type="compositionally biased region" description="Basic residues" evidence="1">
    <location>
        <begin position="273"/>
        <end position="285"/>
    </location>
</feature>
<feature type="compositionally biased region" description="Low complexity" evidence="1">
    <location>
        <begin position="67"/>
        <end position="82"/>
    </location>
</feature>
<reference evidence="2" key="1">
    <citation type="journal article" date="2020" name="Stud. Mycol.">
        <title>101 Dothideomycetes genomes: a test case for predicting lifestyles and emergence of pathogens.</title>
        <authorList>
            <person name="Haridas S."/>
            <person name="Albert R."/>
            <person name="Binder M."/>
            <person name="Bloem J."/>
            <person name="Labutti K."/>
            <person name="Salamov A."/>
            <person name="Andreopoulos B."/>
            <person name="Baker S."/>
            <person name="Barry K."/>
            <person name="Bills G."/>
            <person name="Bluhm B."/>
            <person name="Cannon C."/>
            <person name="Castanera R."/>
            <person name="Culley D."/>
            <person name="Daum C."/>
            <person name="Ezra D."/>
            <person name="Gonzalez J."/>
            <person name="Henrissat B."/>
            <person name="Kuo A."/>
            <person name="Liang C."/>
            <person name="Lipzen A."/>
            <person name="Lutzoni F."/>
            <person name="Magnuson J."/>
            <person name="Mondo S."/>
            <person name="Nolan M."/>
            <person name="Ohm R."/>
            <person name="Pangilinan J."/>
            <person name="Park H.-J."/>
            <person name="Ramirez L."/>
            <person name="Alfaro M."/>
            <person name="Sun H."/>
            <person name="Tritt A."/>
            <person name="Yoshinaga Y."/>
            <person name="Zwiers L.-H."/>
            <person name="Turgeon B."/>
            <person name="Goodwin S."/>
            <person name="Spatafora J."/>
            <person name="Crous P."/>
            <person name="Grigoriev I."/>
        </authorList>
    </citation>
    <scope>NUCLEOTIDE SEQUENCE</scope>
    <source>
        <strain evidence="2">CBS 627.86</strain>
    </source>
</reference>
<feature type="region of interest" description="Disordered" evidence="1">
    <location>
        <begin position="268"/>
        <end position="301"/>
    </location>
</feature>
<proteinExistence type="predicted"/>